<dbReference type="InterPro" id="IPR011006">
    <property type="entry name" value="CheY-like_superfamily"/>
</dbReference>
<dbReference type="Pfam" id="PF00512">
    <property type="entry name" value="HisKA"/>
    <property type="match status" value="1"/>
</dbReference>
<dbReference type="InterPro" id="IPR003018">
    <property type="entry name" value="GAF"/>
</dbReference>
<dbReference type="NCBIfam" id="TIGR00229">
    <property type="entry name" value="sensory_box"/>
    <property type="match status" value="2"/>
</dbReference>
<gene>
    <name evidence="15" type="ORF">PS2015_2407</name>
</gene>
<keyword evidence="3 11" id="KW-0597">Phosphoprotein</keyword>
<dbReference type="InterPro" id="IPR004358">
    <property type="entry name" value="Sig_transdc_His_kin-like_C"/>
</dbReference>
<dbReference type="Pfam" id="PF02518">
    <property type="entry name" value="HATPase_c"/>
    <property type="match status" value="1"/>
</dbReference>
<reference evidence="15 16" key="1">
    <citation type="submission" date="2015-11" db="EMBL/GenBank/DDBJ databases">
        <authorList>
            <person name="Zhang Y."/>
            <person name="Guo Z."/>
        </authorList>
    </citation>
    <scope>NUCLEOTIDE SEQUENCE [LARGE SCALE GENOMIC DNA]</scope>
    <source>
        <strain evidence="15 16">KCTC 32221</strain>
    </source>
</reference>
<feature type="domain" description="PAS" evidence="14">
    <location>
        <begin position="144"/>
        <end position="193"/>
    </location>
</feature>
<keyword evidence="7" id="KW-0067">ATP-binding</keyword>
<evidence type="ECO:0000259" key="14">
    <source>
        <dbReference type="PROSITE" id="PS50112"/>
    </source>
</evidence>
<dbReference type="InterPro" id="IPR003594">
    <property type="entry name" value="HATPase_dom"/>
</dbReference>
<dbReference type="PROSITE" id="PS50112">
    <property type="entry name" value="PAS"/>
    <property type="match status" value="2"/>
</dbReference>
<dbReference type="EC" id="2.7.13.3" evidence="2"/>
<evidence type="ECO:0000256" key="3">
    <source>
        <dbReference type="ARBA" id="ARBA00022553"/>
    </source>
</evidence>
<dbReference type="SMART" id="SM00448">
    <property type="entry name" value="REC"/>
    <property type="match status" value="1"/>
</dbReference>
<dbReference type="PATRIC" id="fig|1249552.3.peg.2423"/>
<dbReference type="CDD" id="cd00130">
    <property type="entry name" value="PAS"/>
    <property type="match status" value="2"/>
</dbReference>
<dbReference type="InterPro" id="IPR013655">
    <property type="entry name" value="PAS_fold_3"/>
</dbReference>
<dbReference type="Pfam" id="PF13185">
    <property type="entry name" value="GAF_2"/>
    <property type="match status" value="1"/>
</dbReference>
<dbReference type="Gene3D" id="3.40.50.2300">
    <property type="match status" value="1"/>
</dbReference>
<dbReference type="InterPro" id="IPR036890">
    <property type="entry name" value="HATPase_C_sf"/>
</dbReference>
<proteinExistence type="predicted"/>
<evidence type="ECO:0000313" key="15">
    <source>
        <dbReference type="EMBL" id="ALO47041.1"/>
    </source>
</evidence>
<dbReference type="Gene3D" id="3.30.565.10">
    <property type="entry name" value="Histidine kinase-like ATPase, C-terminal domain"/>
    <property type="match status" value="1"/>
</dbReference>
<keyword evidence="4" id="KW-0808">Transferase</keyword>
<dbReference type="CDD" id="cd00082">
    <property type="entry name" value="HisKA"/>
    <property type="match status" value="1"/>
</dbReference>
<dbReference type="Pfam" id="PF08447">
    <property type="entry name" value="PAS_3"/>
    <property type="match status" value="1"/>
</dbReference>
<dbReference type="InterPro" id="IPR003661">
    <property type="entry name" value="HisK_dim/P_dom"/>
</dbReference>
<keyword evidence="6" id="KW-0418">Kinase</keyword>
<evidence type="ECO:0000256" key="1">
    <source>
        <dbReference type="ARBA" id="ARBA00000085"/>
    </source>
</evidence>
<dbReference type="InterPro" id="IPR001789">
    <property type="entry name" value="Sig_transdc_resp-reg_receiver"/>
</dbReference>
<dbReference type="Gene3D" id="3.30.450.40">
    <property type="match status" value="1"/>
</dbReference>
<dbReference type="GO" id="GO:0000155">
    <property type="term" value="F:phosphorelay sensor kinase activity"/>
    <property type="evidence" value="ECO:0007669"/>
    <property type="project" value="InterPro"/>
</dbReference>
<keyword evidence="8" id="KW-0902">Two-component regulatory system</keyword>
<dbReference type="PANTHER" id="PTHR45339">
    <property type="entry name" value="HYBRID SIGNAL TRANSDUCTION HISTIDINE KINASE J"/>
    <property type="match status" value="1"/>
</dbReference>
<dbReference type="Gene3D" id="3.30.450.20">
    <property type="entry name" value="PAS domain"/>
    <property type="match status" value="2"/>
</dbReference>
<evidence type="ECO:0000256" key="4">
    <source>
        <dbReference type="ARBA" id="ARBA00022679"/>
    </source>
</evidence>
<evidence type="ECO:0000256" key="8">
    <source>
        <dbReference type="ARBA" id="ARBA00023012"/>
    </source>
</evidence>
<feature type="domain" description="PAS" evidence="14">
    <location>
        <begin position="431"/>
        <end position="501"/>
    </location>
</feature>
<dbReference type="SMART" id="SM00387">
    <property type="entry name" value="HATPase_c"/>
    <property type="match status" value="1"/>
</dbReference>
<sequence length="946" mass="104922">MNSDVMVLRVLQQRIPGVTGVYYDDGHFFTDIHGSRFNSRWHDEVISRWASIDVEEKENWFRHGYVMSTADGSEPLLVFPIQLEFHPHTAPKAWLGLSGEALLSLTQEHRALIDFAIQLLDSCKIETLKHFSVTPQMFCVCGFDGRFVAVNSAFAQTLGYSKSEIEALSYLELVHPEDLNSTKQKLSDLSNGDVVRNFRNRYLRKDGQYKLLEWSSSISGDDGLIYAAVQDVTERALAEKAISESNDMLSAVSQALASFIKSDDSQSPFEVMLHHLLSISNSEYGFIGEVLFDEDDNPYLKTHALTNIAWDEATRELYAQSYAEGLKFTNLETLFGQVLKTGELLISNTPYSDPRSGGLPPGHPPLNSFMGLPVRSGEALVGMIGIANRPGGYNVGIAEHLNLLVATCSNLILAFRAEKARHHIQDKLSRSEAAFRVLFDSAADGILELDEDGSIQRSNPAMEKIFGFNSKLLLGMSVSDLFHPDCRSSLAALLSQAKDRDYGVRGELTGHHRLLTEFPVEITVSTMAFGESTHFVAIVRDVSEWKALREELISAKAQADNANKAKGEFLANMSHEVRTPINGVIGMTELALATKLDDEQKDYLETVYESAKSLLRVINDILDFSKIDAGKMTLDLALFDVREYLKRMLGDLALRARQKGIVFEYDFDKRIPQYVNGDAYRLRQILVNLISNAIKFTEYGVVKLIVSAIDGEGDWVKIRFSVRDTGIGITSEQKKDIFKAFSQGDASITRRYGGSGLGLVISSNLVSLMGGHIKMESEFGMGSLFYFDLKFDLSGNSSANLSQRVDESDQIAPEALINSSPDSRVADILIVEDNLINQKLTKEILVKAGHKVTVADNGLRALDLAKERLFDVILMDIQMPVMDGLEATRLIRLMERESGGHVPIIALTAHAMVGDHQRFIEGGMDAYISKPISSNALLKLVGELLS</sequence>
<dbReference type="PROSITE" id="PS50110">
    <property type="entry name" value="RESPONSE_REGULATORY"/>
    <property type="match status" value="1"/>
</dbReference>
<evidence type="ECO:0000256" key="9">
    <source>
        <dbReference type="ARBA" id="ARBA00064003"/>
    </source>
</evidence>
<dbReference type="RefSeq" id="WP_169792315.1">
    <property type="nucleotide sequence ID" value="NZ_CP013189.1"/>
</dbReference>
<dbReference type="InterPro" id="IPR036097">
    <property type="entry name" value="HisK_dim/P_sf"/>
</dbReference>
<dbReference type="InterPro" id="IPR029016">
    <property type="entry name" value="GAF-like_dom_sf"/>
</dbReference>
<comment type="catalytic activity">
    <reaction evidence="1">
        <text>ATP + protein L-histidine = ADP + protein N-phospho-L-histidine.</text>
        <dbReference type="EC" id="2.7.13.3"/>
    </reaction>
</comment>
<accession>A0A0S2KFE8</accession>
<evidence type="ECO:0000259" key="13">
    <source>
        <dbReference type="PROSITE" id="PS50110"/>
    </source>
</evidence>
<evidence type="ECO:0000256" key="5">
    <source>
        <dbReference type="ARBA" id="ARBA00022741"/>
    </source>
</evidence>
<organism evidence="15 16">
    <name type="scientific">Pseudohongiella spirulinae</name>
    <dbReference type="NCBI Taxonomy" id="1249552"/>
    <lineage>
        <taxon>Bacteria</taxon>
        <taxon>Pseudomonadati</taxon>
        <taxon>Pseudomonadota</taxon>
        <taxon>Gammaproteobacteria</taxon>
        <taxon>Pseudomonadales</taxon>
        <taxon>Pseudohongiellaceae</taxon>
        <taxon>Pseudohongiella</taxon>
    </lineage>
</organism>
<dbReference type="STRING" id="1249552.PS2015_2407"/>
<evidence type="ECO:0000256" key="7">
    <source>
        <dbReference type="ARBA" id="ARBA00022840"/>
    </source>
</evidence>
<dbReference type="InterPro" id="IPR035965">
    <property type="entry name" value="PAS-like_dom_sf"/>
</dbReference>
<dbReference type="Proteomes" id="UP000065641">
    <property type="component" value="Chromosome"/>
</dbReference>
<dbReference type="SUPFAM" id="SSF55785">
    <property type="entry name" value="PYP-like sensor domain (PAS domain)"/>
    <property type="match status" value="2"/>
</dbReference>
<dbReference type="SUPFAM" id="SSF55781">
    <property type="entry name" value="GAF domain-like"/>
    <property type="match status" value="1"/>
</dbReference>
<keyword evidence="5" id="KW-0547">Nucleotide-binding</keyword>
<dbReference type="SUPFAM" id="SSF47384">
    <property type="entry name" value="Homodimeric domain of signal transducing histidine kinase"/>
    <property type="match status" value="1"/>
</dbReference>
<dbReference type="FunFam" id="3.30.565.10:FF:000010">
    <property type="entry name" value="Sensor histidine kinase RcsC"/>
    <property type="match status" value="1"/>
</dbReference>
<comment type="subunit">
    <text evidence="9">At low DSF concentrations, interacts with RpfF.</text>
</comment>
<dbReference type="Gene3D" id="1.10.287.130">
    <property type="match status" value="1"/>
</dbReference>
<evidence type="ECO:0000313" key="16">
    <source>
        <dbReference type="Proteomes" id="UP000065641"/>
    </source>
</evidence>
<dbReference type="Pfam" id="PF13426">
    <property type="entry name" value="PAS_9"/>
    <property type="match status" value="1"/>
</dbReference>
<evidence type="ECO:0000256" key="11">
    <source>
        <dbReference type="PROSITE-ProRule" id="PRU00169"/>
    </source>
</evidence>
<dbReference type="PANTHER" id="PTHR45339:SF1">
    <property type="entry name" value="HYBRID SIGNAL TRANSDUCTION HISTIDINE KINASE J"/>
    <property type="match status" value="1"/>
</dbReference>
<feature type="domain" description="Response regulatory" evidence="13">
    <location>
        <begin position="827"/>
        <end position="945"/>
    </location>
</feature>
<dbReference type="SMART" id="SM00388">
    <property type="entry name" value="HisKA"/>
    <property type="match status" value="1"/>
</dbReference>
<dbReference type="GO" id="GO:0005524">
    <property type="term" value="F:ATP binding"/>
    <property type="evidence" value="ECO:0007669"/>
    <property type="project" value="UniProtKB-KW"/>
</dbReference>
<keyword evidence="16" id="KW-1185">Reference proteome</keyword>
<evidence type="ECO:0000256" key="2">
    <source>
        <dbReference type="ARBA" id="ARBA00012438"/>
    </source>
</evidence>
<evidence type="ECO:0000256" key="6">
    <source>
        <dbReference type="ARBA" id="ARBA00022777"/>
    </source>
</evidence>
<dbReference type="CDD" id="cd16922">
    <property type="entry name" value="HATPase_EvgS-ArcB-TorS-like"/>
    <property type="match status" value="1"/>
</dbReference>
<feature type="domain" description="Histidine kinase" evidence="12">
    <location>
        <begin position="572"/>
        <end position="793"/>
    </location>
</feature>
<evidence type="ECO:0000256" key="10">
    <source>
        <dbReference type="ARBA" id="ARBA00068150"/>
    </source>
</evidence>
<dbReference type="EMBL" id="CP013189">
    <property type="protein sequence ID" value="ALO47041.1"/>
    <property type="molecule type" value="Genomic_DNA"/>
</dbReference>
<dbReference type="SUPFAM" id="SSF55874">
    <property type="entry name" value="ATPase domain of HSP90 chaperone/DNA topoisomerase II/histidine kinase"/>
    <property type="match status" value="1"/>
</dbReference>
<dbReference type="SMART" id="SM00091">
    <property type="entry name" value="PAS"/>
    <property type="match status" value="2"/>
</dbReference>
<dbReference type="PROSITE" id="PS50109">
    <property type="entry name" value="HIS_KIN"/>
    <property type="match status" value="1"/>
</dbReference>
<dbReference type="Pfam" id="PF00072">
    <property type="entry name" value="Response_reg"/>
    <property type="match status" value="1"/>
</dbReference>
<protein>
    <recommendedName>
        <fullName evidence="10">Sensory/regulatory protein RpfC</fullName>
        <ecNumber evidence="2">2.7.13.3</ecNumber>
    </recommendedName>
</protein>
<name>A0A0S2KFE8_9GAMM</name>
<dbReference type="InterPro" id="IPR005467">
    <property type="entry name" value="His_kinase_dom"/>
</dbReference>
<dbReference type="AlphaFoldDB" id="A0A0S2KFE8"/>
<dbReference type="PRINTS" id="PR00344">
    <property type="entry name" value="BCTRLSENSOR"/>
</dbReference>
<feature type="modified residue" description="4-aspartylphosphate" evidence="11">
    <location>
        <position position="876"/>
    </location>
</feature>
<dbReference type="SUPFAM" id="SSF52172">
    <property type="entry name" value="CheY-like"/>
    <property type="match status" value="1"/>
</dbReference>
<evidence type="ECO:0000259" key="12">
    <source>
        <dbReference type="PROSITE" id="PS50109"/>
    </source>
</evidence>
<dbReference type="KEGG" id="pspi:PS2015_2407"/>
<dbReference type="FunFam" id="1.10.287.130:FF:000002">
    <property type="entry name" value="Two-component osmosensing histidine kinase"/>
    <property type="match status" value="1"/>
</dbReference>
<dbReference type="InterPro" id="IPR000014">
    <property type="entry name" value="PAS"/>
</dbReference>
<dbReference type="CDD" id="cd17546">
    <property type="entry name" value="REC_hyHK_CKI1_RcsC-like"/>
    <property type="match status" value="1"/>
</dbReference>